<feature type="transmembrane region" description="Helical" evidence="8">
    <location>
        <begin position="154"/>
        <end position="172"/>
    </location>
</feature>
<feature type="domain" description="Major facilitator superfamily (MFS) profile" evidence="9">
    <location>
        <begin position="28"/>
        <end position="420"/>
    </location>
</feature>
<dbReference type="GO" id="GO:0005886">
    <property type="term" value="C:plasma membrane"/>
    <property type="evidence" value="ECO:0007669"/>
    <property type="project" value="UniProtKB-SubCell"/>
</dbReference>
<dbReference type="CDD" id="cd17320">
    <property type="entry name" value="MFS_MdfA_MDR_like"/>
    <property type="match status" value="1"/>
</dbReference>
<dbReference type="FunFam" id="1.20.1720.10:FF:000005">
    <property type="entry name" value="Bcr/CflA family efflux transporter"/>
    <property type="match status" value="1"/>
</dbReference>
<comment type="subcellular location">
    <subcellularLocation>
        <location evidence="1">Cell membrane</location>
        <topology evidence="1">Multi-pass membrane protein</topology>
    </subcellularLocation>
</comment>
<dbReference type="Gene3D" id="1.20.1720.10">
    <property type="entry name" value="Multidrug resistance protein D"/>
    <property type="match status" value="1"/>
</dbReference>
<dbReference type="PROSITE" id="PS00216">
    <property type="entry name" value="SUGAR_TRANSPORT_1"/>
    <property type="match status" value="1"/>
</dbReference>
<evidence type="ECO:0000259" key="9">
    <source>
        <dbReference type="PROSITE" id="PS50850"/>
    </source>
</evidence>
<dbReference type="GO" id="GO:0042910">
    <property type="term" value="F:xenobiotic transmembrane transporter activity"/>
    <property type="evidence" value="ECO:0007669"/>
    <property type="project" value="InterPro"/>
</dbReference>
<reference evidence="10" key="1">
    <citation type="submission" date="2020-09" db="EMBL/GenBank/DDBJ databases">
        <title>Streptomyces grisecoloratus sp. nov., isolated from cotton soil.</title>
        <authorList>
            <person name="Xing L."/>
        </authorList>
    </citation>
    <scope>NUCLEOTIDE SEQUENCE</scope>
    <source>
        <strain evidence="10">TRM S81-3</strain>
    </source>
</reference>
<evidence type="ECO:0000256" key="7">
    <source>
        <dbReference type="ARBA" id="ARBA00023136"/>
    </source>
</evidence>
<evidence type="ECO:0000256" key="3">
    <source>
        <dbReference type="ARBA" id="ARBA00022448"/>
    </source>
</evidence>
<comment type="similarity">
    <text evidence="2">Belongs to the major facilitator superfamily. Bcr/CmlA family.</text>
</comment>
<feature type="transmembrane region" description="Helical" evidence="8">
    <location>
        <begin position="121"/>
        <end position="142"/>
    </location>
</feature>
<name>A0A926QPB6_9ACTN</name>
<accession>A0A926QPB6</accession>
<dbReference type="InterPro" id="IPR036259">
    <property type="entry name" value="MFS_trans_sf"/>
</dbReference>
<feature type="transmembrane region" description="Helical" evidence="8">
    <location>
        <begin position="233"/>
        <end position="252"/>
    </location>
</feature>
<dbReference type="PROSITE" id="PS50850">
    <property type="entry name" value="MFS"/>
    <property type="match status" value="1"/>
</dbReference>
<dbReference type="PANTHER" id="PTHR43124:SF3">
    <property type="entry name" value="CHLORAMPHENICOL EFFLUX PUMP RV0191"/>
    <property type="match status" value="1"/>
</dbReference>
<feature type="transmembrane region" description="Helical" evidence="8">
    <location>
        <begin position="96"/>
        <end position="115"/>
    </location>
</feature>
<sequence length="431" mass="43911">MTSNAPQAAGPDTEPAVSALRGNRRAGLLVTLVLGGLTATPPLAMDMYLPSLPEVTRSLHAPAATVQLTLTACLAGMALGQLVVGPMSDKWGRRRPLLAGLAVYVVATALCAFAPTVELLVAFRLAQGLAGAAAIVIARAVVRDLYDGVAMARFFSTLMLISGVAPVVAPLIGGQILRVTDWRGVFVVLTVVGVLLGAVVWARLPETLPAAERHSGGVGDALRSMRALLADRAFSGYMLAGGFAFASLFAYISASPFVVQEIYGASPQTFSLLFGLNSIGLVVVGQINGKVLVGRVRLDRVLGIGLAVVIASAVALLVMALGVFGDVGLAPVAAALFVLMSAMGITLPNTQALALMRVKHSAGSASALLGTSSFLIGAVASPLVGVAGEDTAVPMAVVQLGAALVALGCFVGMCRTASERSERASAEGVES</sequence>
<keyword evidence="3" id="KW-0813">Transport</keyword>
<feature type="transmembrane region" description="Helical" evidence="8">
    <location>
        <begin position="184"/>
        <end position="204"/>
    </location>
</feature>
<comment type="caution">
    <text evidence="10">The sequence shown here is derived from an EMBL/GenBank/DDBJ whole genome shotgun (WGS) entry which is preliminary data.</text>
</comment>
<feature type="transmembrane region" description="Helical" evidence="8">
    <location>
        <begin position="26"/>
        <end position="44"/>
    </location>
</feature>
<dbReference type="InterPro" id="IPR020846">
    <property type="entry name" value="MFS_dom"/>
</dbReference>
<dbReference type="EMBL" id="JACVQF010000053">
    <property type="protein sequence ID" value="MBD0417892.1"/>
    <property type="molecule type" value="Genomic_DNA"/>
</dbReference>
<evidence type="ECO:0000256" key="6">
    <source>
        <dbReference type="ARBA" id="ARBA00022989"/>
    </source>
</evidence>
<dbReference type="Pfam" id="PF07690">
    <property type="entry name" value="MFS_1"/>
    <property type="match status" value="1"/>
</dbReference>
<feature type="transmembrane region" description="Helical" evidence="8">
    <location>
        <begin position="393"/>
        <end position="413"/>
    </location>
</feature>
<reference evidence="10" key="2">
    <citation type="submission" date="2020-09" db="EMBL/GenBank/DDBJ databases">
        <authorList>
            <person name="Luo X."/>
        </authorList>
    </citation>
    <scope>NUCLEOTIDE SEQUENCE</scope>
    <source>
        <strain evidence="10">TRM S81-3</strain>
    </source>
</reference>
<keyword evidence="5 8" id="KW-0812">Transmembrane</keyword>
<evidence type="ECO:0000256" key="8">
    <source>
        <dbReference type="SAM" id="Phobius"/>
    </source>
</evidence>
<proteinExistence type="inferred from homology"/>
<feature type="transmembrane region" description="Helical" evidence="8">
    <location>
        <begin position="64"/>
        <end position="84"/>
    </location>
</feature>
<keyword evidence="6 8" id="KW-1133">Transmembrane helix</keyword>
<feature type="transmembrane region" description="Helical" evidence="8">
    <location>
        <begin position="272"/>
        <end position="289"/>
    </location>
</feature>
<dbReference type="NCBIfam" id="TIGR00710">
    <property type="entry name" value="efflux_Bcr_CflA"/>
    <property type="match status" value="1"/>
</dbReference>
<dbReference type="GO" id="GO:1990961">
    <property type="term" value="P:xenobiotic detoxification by transmembrane export across the plasma membrane"/>
    <property type="evidence" value="ECO:0007669"/>
    <property type="project" value="InterPro"/>
</dbReference>
<dbReference type="SUPFAM" id="SSF103473">
    <property type="entry name" value="MFS general substrate transporter"/>
    <property type="match status" value="1"/>
</dbReference>
<protein>
    <submittedName>
        <fullName evidence="10">Multidrug effflux MFS transporter</fullName>
    </submittedName>
</protein>
<dbReference type="InterPro" id="IPR011701">
    <property type="entry name" value="MFS"/>
</dbReference>
<dbReference type="Proteomes" id="UP000621210">
    <property type="component" value="Unassembled WGS sequence"/>
</dbReference>
<evidence type="ECO:0000313" key="11">
    <source>
        <dbReference type="Proteomes" id="UP000621210"/>
    </source>
</evidence>
<feature type="transmembrane region" description="Helical" evidence="8">
    <location>
        <begin position="367"/>
        <end position="387"/>
    </location>
</feature>
<organism evidence="10 11">
    <name type="scientific">Streptomyces griseicoloratus</name>
    <dbReference type="NCBI Taxonomy" id="2752516"/>
    <lineage>
        <taxon>Bacteria</taxon>
        <taxon>Bacillati</taxon>
        <taxon>Actinomycetota</taxon>
        <taxon>Actinomycetes</taxon>
        <taxon>Kitasatosporales</taxon>
        <taxon>Streptomycetaceae</taxon>
        <taxon>Streptomyces</taxon>
    </lineage>
</organism>
<dbReference type="InterPro" id="IPR050189">
    <property type="entry name" value="MFS_Efflux_Transporters"/>
</dbReference>
<dbReference type="AlphaFoldDB" id="A0A926QPB6"/>
<keyword evidence="11" id="KW-1185">Reference proteome</keyword>
<dbReference type="PANTHER" id="PTHR43124">
    <property type="entry name" value="PURINE EFFLUX PUMP PBUE"/>
    <property type="match status" value="1"/>
</dbReference>
<evidence type="ECO:0000256" key="5">
    <source>
        <dbReference type="ARBA" id="ARBA00022692"/>
    </source>
</evidence>
<keyword evidence="7 8" id="KW-0472">Membrane</keyword>
<gene>
    <name evidence="10" type="ORF">H0H10_01660</name>
</gene>
<evidence type="ECO:0000313" key="10">
    <source>
        <dbReference type="EMBL" id="MBD0417892.1"/>
    </source>
</evidence>
<evidence type="ECO:0000256" key="2">
    <source>
        <dbReference type="ARBA" id="ARBA00006236"/>
    </source>
</evidence>
<feature type="transmembrane region" description="Helical" evidence="8">
    <location>
        <begin position="301"/>
        <end position="323"/>
    </location>
</feature>
<evidence type="ECO:0000256" key="1">
    <source>
        <dbReference type="ARBA" id="ARBA00004651"/>
    </source>
</evidence>
<keyword evidence="4" id="KW-1003">Cell membrane</keyword>
<feature type="transmembrane region" description="Helical" evidence="8">
    <location>
        <begin position="329"/>
        <end position="347"/>
    </location>
</feature>
<dbReference type="InterPro" id="IPR004812">
    <property type="entry name" value="Efflux_drug-R_Bcr/CmlA"/>
</dbReference>
<evidence type="ECO:0000256" key="4">
    <source>
        <dbReference type="ARBA" id="ARBA00022475"/>
    </source>
</evidence>
<dbReference type="InterPro" id="IPR005829">
    <property type="entry name" value="Sugar_transporter_CS"/>
</dbReference>